<dbReference type="NCBIfam" id="NF005732">
    <property type="entry name" value="PRK07550.1"/>
    <property type="match status" value="1"/>
</dbReference>
<dbReference type="PRINTS" id="PR00753">
    <property type="entry name" value="ACCSYNTHASE"/>
</dbReference>
<comment type="cofactor">
    <cofactor evidence="1">
        <name>pyridoxal 5'-phosphate</name>
        <dbReference type="ChEBI" id="CHEBI:597326"/>
    </cofactor>
</comment>
<evidence type="ECO:0000313" key="7">
    <source>
        <dbReference type="EMBL" id="SVA28011.1"/>
    </source>
</evidence>
<sequence length="393" mass="44305">MTNRTNPNIVNAIDPPIDEANSWLDGRKFTDEKPLLNLAQAVPSYAPSKDLTNFMAERVQLFETAQYGPVSGNDNLKAELANHMTGIYGGSIYNDNILISAGCNQAFCLASMALAKAGDEIILTTPYYFNHQMWLEMQDIKTVHLDCDMNNEGLPEIDKARELISTKTKAIVLVSPNNPTGTRYPESLLEGFFELCQQCGIKLIIDETYKDFLLQQPPHKLFDFPDWGETLIQVYSFSKCFSLTGYRVGSIIAGKEVIKLVTKIMDTIAICAPRIAQDAALYGLQNLTTWVADKRDMLARRSELFIKLFKENDLGFELVSSGAYFAYVRHLYKNKNAYEVAMELLNKENILSLPGTFFGPDQDRFLRLAYANITRKEITEVVDRLNASFHNPS</sequence>
<dbReference type="CDD" id="cd00609">
    <property type="entry name" value="AAT_like"/>
    <property type="match status" value="1"/>
</dbReference>
<proteinExistence type="inferred from homology"/>
<dbReference type="GO" id="GO:0030170">
    <property type="term" value="F:pyridoxal phosphate binding"/>
    <property type="evidence" value="ECO:0007669"/>
    <property type="project" value="InterPro"/>
</dbReference>
<dbReference type="InterPro" id="IPR004839">
    <property type="entry name" value="Aminotransferase_I/II_large"/>
</dbReference>
<dbReference type="InterPro" id="IPR015421">
    <property type="entry name" value="PyrdxlP-dep_Trfase_major"/>
</dbReference>
<accession>A0A381UJU5</accession>
<feature type="domain" description="Aminotransferase class I/classII large" evidence="6">
    <location>
        <begin position="35"/>
        <end position="385"/>
    </location>
</feature>
<dbReference type="AlphaFoldDB" id="A0A381UJU5"/>
<gene>
    <name evidence="7" type="ORF">METZ01_LOCUS80865</name>
</gene>
<dbReference type="GO" id="GO:0008483">
    <property type="term" value="F:transaminase activity"/>
    <property type="evidence" value="ECO:0007669"/>
    <property type="project" value="UniProtKB-KW"/>
</dbReference>
<comment type="similarity">
    <text evidence="2">Belongs to the class-I pyridoxal-phosphate-dependent aminotransferase family.</text>
</comment>
<dbReference type="PANTHER" id="PTHR46383">
    <property type="entry name" value="ASPARTATE AMINOTRANSFERASE"/>
    <property type="match status" value="1"/>
</dbReference>
<dbReference type="Gene3D" id="3.40.640.10">
    <property type="entry name" value="Type I PLP-dependent aspartate aminotransferase-like (Major domain)"/>
    <property type="match status" value="1"/>
</dbReference>
<evidence type="ECO:0000256" key="3">
    <source>
        <dbReference type="ARBA" id="ARBA00022576"/>
    </source>
</evidence>
<evidence type="ECO:0000256" key="2">
    <source>
        <dbReference type="ARBA" id="ARBA00007441"/>
    </source>
</evidence>
<dbReference type="InterPro" id="IPR015424">
    <property type="entry name" value="PyrdxlP-dep_Trfase"/>
</dbReference>
<dbReference type="GO" id="GO:0006520">
    <property type="term" value="P:amino acid metabolic process"/>
    <property type="evidence" value="ECO:0007669"/>
    <property type="project" value="InterPro"/>
</dbReference>
<evidence type="ECO:0000256" key="4">
    <source>
        <dbReference type="ARBA" id="ARBA00022679"/>
    </source>
</evidence>
<dbReference type="Pfam" id="PF00155">
    <property type="entry name" value="Aminotran_1_2"/>
    <property type="match status" value="1"/>
</dbReference>
<keyword evidence="4" id="KW-0808">Transferase</keyword>
<evidence type="ECO:0000256" key="5">
    <source>
        <dbReference type="ARBA" id="ARBA00022898"/>
    </source>
</evidence>
<dbReference type="InterPro" id="IPR004838">
    <property type="entry name" value="NHTrfase_class1_PyrdxlP-BS"/>
</dbReference>
<name>A0A381UJU5_9ZZZZ</name>
<dbReference type="SUPFAM" id="SSF53383">
    <property type="entry name" value="PLP-dependent transferases"/>
    <property type="match status" value="1"/>
</dbReference>
<evidence type="ECO:0000259" key="6">
    <source>
        <dbReference type="Pfam" id="PF00155"/>
    </source>
</evidence>
<reference evidence="7" key="1">
    <citation type="submission" date="2018-05" db="EMBL/GenBank/DDBJ databases">
        <authorList>
            <person name="Lanie J.A."/>
            <person name="Ng W.-L."/>
            <person name="Kazmierczak K.M."/>
            <person name="Andrzejewski T.M."/>
            <person name="Davidsen T.M."/>
            <person name="Wayne K.J."/>
            <person name="Tettelin H."/>
            <person name="Glass J.I."/>
            <person name="Rusch D."/>
            <person name="Podicherti R."/>
            <person name="Tsui H.-C.T."/>
            <person name="Winkler M.E."/>
        </authorList>
    </citation>
    <scope>NUCLEOTIDE SEQUENCE</scope>
</reference>
<dbReference type="PROSITE" id="PS00105">
    <property type="entry name" value="AA_TRANSFER_CLASS_1"/>
    <property type="match status" value="1"/>
</dbReference>
<dbReference type="PANTHER" id="PTHR46383:SF1">
    <property type="entry name" value="ASPARTATE AMINOTRANSFERASE"/>
    <property type="match status" value="1"/>
</dbReference>
<dbReference type="InterPro" id="IPR050596">
    <property type="entry name" value="AspAT/PAT-like"/>
</dbReference>
<keyword evidence="5" id="KW-0663">Pyridoxal phosphate</keyword>
<keyword evidence="3" id="KW-0032">Aminotransferase</keyword>
<dbReference type="EMBL" id="UINC01006519">
    <property type="protein sequence ID" value="SVA28011.1"/>
    <property type="molecule type" value="Genomic_DNA"/>
</dbReference>
<organism evidence="7">
    <name type="scientific">marine metagenome</name>
    <dbReference type="NCBI Taxonomy" id="408172"/>
    <lineage>
        <taxon>unclassified sequences</taxon>
        <taxon>metagenomes</taxon>
        <taxon>ecological metagenomes</taxon>
    </lineage>
</organism>
<protein>
    <recommendedName>
        <fullName evidence="6">Aminotransferase class I/classII large domain-containing protein</fullName>
    </recommendedName>
</protein>
<evidence type="ECO:0000256" key="1">
    <source>
        <dbReference type="ARBA" id="ARBA00001933"/>
    </source>
</evidence>